<evidence type="ECO:0000256" key="1">
    <source>
        <dbReference type="ARBA" id="ARBA00012513"/>
    </source>
</evidence>
<dbReference type="SUPFAM" id="SSF56112">
    <property type="entry name" value="Protein kinase-like (PK-like)"/>
    <property type="match status" value="1"/>
</dbReference>
<dbReference type="SMART" id="SM00220">
    <property type="entry name" value="S_TKc"/>
    <property type="match status" value="1"/>
</dbReference>
<dbReference type="InterPro" id="IPR011009">
    <property type="entry name" value="Kinase-like_dom_sf"/>
</dbReference>
<organism evidence="10 11">
    <name type="scientific">Puccinia sorghi</name>
    <dbReference type="NCBI Taxonomy" id="27349"/>
    <lineage>
        <taxon>Eukaryota</taxon>
        <taxon>Fungi</taxon>
        <taxon>Dikarya</taxon>
        <taxon>Basidiomycota</taxon>
        <taxon>Pucciniomycotina</taxon>
        <taxon>Pucciniomycetes</taxon>
        <taxon>Pucciniales</taxon>
        <taxon>Pucciniaceae</taxon>
        <taxon>Puccinia</taxon>
    </lineage>
</organism>
<dbReference type="PROSITE" id="PS50011">
    <property type="entry name" value="PROTEIN_KINASE_DOM"/>
    <property type="match status" value="1"/>
</dbReference>
<dbReference type="GO" id="GO:0007095">
    <property type="term" value="P:mitotic G2 DNA damage checkpoint signaling"/>
    <property type="evidence" value="ECO:0007669"/>
    <property type="project" value="TreeGrafter"/>
</dbReference>
<keyword evidence="4" id="KW-0547">Nucleotide-binding</keyword>
<dbReference type="EC" id="2.7.11.1" evidence="1"/>
<dbReference type="OrthoDB" id="539158at2759"/>
<accession>A0A0L6UIC8</accession>
<evidence type="ECO:0000256" key="2">
    <source>
        <dbReference type="ARBA" id="ARBA00022527"/>
    </source>
</evidence>
<dbReference type="PANTHER" id="PTHR43895:SF32">
    <property type="entry name" value="SERINE_THREONINE-PROTEIN KINASE CHK1"/>
    <property type="match status" value="1"/>
</dbReference>
<dbReference type="STRING" id="27349.A0A0L6UIC8"/>
<dbReference type="GO" id="GO:0005634">
    <property type="term" value="C:nucleus"/>
    <property type="evidence" value="ECO:0007669"/>
    <property type="project" value="TreeGrafter"/>
</dbReference>
<dbReference type="Proteomes" id="UP000037035">
    <property type="component" value="Unassembled WGS sequence"/>
</dbReference>
<evidence type="ECO:0000256" key="8">
    <source>
        <dbReference type="ARBA" id="ARBA00048679"/>
    </source>
</evidence>
<evidence type="ECO:0000256" key="5">
    <source>
        <dbReference type="ARBA" id="ARBA00022777"/>
    </source>
</evidence>
<dbReference type="GO" id="GO:0005524">
    <property type="term" value="F:ATP binding"/>
    <property type="evidence" value="ECO:0007669"/>
    <property type="project" value="UniProtKB-KW"/>
</dbReference>
<evidence type="ECO:0000256" key="4">
    <source>
        <dbReference type="ARBA" id="ARBA00022741"/>
    </source>
</evidence>
<keyword evidence="5" id="KW-0418">Kinase</keyword>
<dbReference type="GO" id="GO:0035861">
    <property type="term" value="C:site of double-strand break"/>
    <property type="evidence" value="ECO:0007669"/>
    <property type="project" value="TreeGrafter"/>
</dbReference>
<evidence type="ECO:0000256" key="6">
    <source>
        <dbReference type="ARBA" id="ARBA00022840"/>
    </source>
</evidence>
<protein>
    <recommendedName>
        <fullName evidence="1">non-specific serine/threonine protein kinase</fullName>
        <ecNumber evidence="1">2.7.11.1</ecNumber>
    </recommendedName>
</protein>
<dbReference type="AlphaFoldDB" id="A0A0L6UIC8"/>
<dbReference type="Pfam" id="PF00069">
    <property type="entry name" value="Pkinase"/>
    <property type="match status" value="1"/>
</dbReference>
<keyword evidence="11" id="KW-1185">Reference proteome</keyword>
<dbReference type="GO" id="GO:0005737">
    <property type="term" value="C:cytoplasm"/>
    <property type="evidence" value="ECO:0007669"/>
    <property type="project" value="TreeGrafter"/>
</dbReference>
<dbReference type="PANTHER" id="PTHR43895">
    <property type="entry name" value="CALCIUM/CALMODULIN-DEPENDENT PROTEIN KINASE KINASE-RELATED"/>
    <property type="match status" value="1"/>
</dbReference>
<feature type="domain" description="Protein kinase" evidence="9">
    <location>
        <begin position="31"/>
        <end position="323"/>
    </location>
</feature>
<keyword evidence="6" id="KW-0067">ATP-binding</keyword>
<dbReference type="Gene3D" id="1.10.510.10">
    <property type="entry name" value="Transferase(Phosphotransferase) domain 1"/>
    <property type="match status" value="1"/>
</dbReference>
<gene>
    <name evidence="10" type="ORF">VP01_630g2</name>
</gene>
<reference evidence="10 11" key="1">
    <citation type="submission" date="2015-08" db="EMBL/GenBank/DDBJ databases">
        <title>Next Generation Sequencing and Analysis of the Genome of Puccinia sorghi L Schw, the Causal Agent of Maize Common Rust.</title>
        <authorList>
            <person name="Rochi L."/>
            <person name="Burguener G."/>
            <person name="Darino M."/>
            <person name="Turjanski A."/>
            <person name="Kreff E."/>
            <person name="Dieguez M.J."/>
            <person name="Sacco F."/>
        </authorList>
    </citation>
    <scope>NUCLEOTIDE SEQUENCE [LARGE SCALE GENOMIC DNA]</scope>
    <source>
        <strain evidence="10 11">RO10H11247</strain>
    </source>
</reference>
<evidence type="ECO:0000256" key="7">
    <source>
        <dbReference type="ARBA" id="ARBA00047899"/>
    </source>
</evidence>
<proteinExistence type="predicted"/>
<comment type="catalytic activity">
    <reaction evidence="8">
        <text>L-seryl-[protein] + ATP = O-phospho-L-seryl-[protein] + ADP + H(+)</text>
        <dbReference type="Rhea" id="RHEA:17989"/>
        <dbReference type="Rhea" id="RHEA-COMP:9863"/>
        <dbReference type="Rhea" id="RHEA-COMP:11604"/>
        <dbReference type="ChEBI" id="CHEBI:15378"/>
        <dbReference type="ChEBI" id="CHEBI:29999"/>
        <dbReference type="ChEBI" id="CHEBI:30616"/>
        <dbReference type="ChEBI" id="CHEBI:83421"/>
        <dbReference type="ChEBI" id="CHEBI:456216"/>
        <dbReference type="EC" id="2.7.11.1"/>
    </reaction>
</comment>
<name>A0A0L6UIC8_9BASI</name>
<comment type="catalytic activity">
    <reaction evidence="7">
        <text>L-threonyl-[protein] + ATP = O-phospho-L-threonyl-[protein] + ADP + H(+)</text>
        <dbReference type="Rhea" id="RHEA:46608"/>
        <dbReference type="Rhea" id="RHEA-COMP:11060"/>
        <dbReference type="Rhea" id="RHEA-COMP:11605"/>
        <dbReference type="ChEBI" id="CHEBI:15378"/>
        <dbReference type="ChEBI" id="CHEBI:30013"/>
        <dbReference type="ChEBI" id="CHEBI:30616"/>
        <dbReference type="ChEBI" id="CHEBI:61977"/>
        <dbReference type="ChEBI" id="CHEBI:456216"/>
        <dbReference type="EC" id="2.7.11.1"/>
    </reaction>
</comment>
<dbReference type="VEuPathDB" id="FungiDB:VP01_630g2"/>
<dbReference type="InterPro" id="IPR000719">
    <property type="entry name" value="Prot_kinase_dom"/>
</dbReference>
<evidence type="ECO:0000259" key="9">
    <source>
        <dbReference type="PROSITE" id="PS50011"/>
    </source>
</evidence>
<comment type="caution">
    <text evidence="10">The sequence shown here is derived from an EMBL/GenBank/DDBJ whole genome shotgun (WGS) entry which is preliminary data.</text>
</comment>
<evidence type="ECO:0000313" key="10">
    <source>
        <dbReference type="EMBL" id="KNZ47560.1"/>
    </source>
</evidence>
<dbReference type="EMBL" id="LAVV01011619">
    <property type="protein sequence ID" value="KNZ47560.1"/>
    <property type="molecule type" value="Genomic_DNA"/>
</dbReference>
<sequence length="568" mass="62649">MAYANSPYPPIKGYSIGPDIAEVRIQCSAFYGTFHFFGVGVYKAFNPDKPPPCIAAIKVISLLNSTSEPTLDEQSYKRIKKEIKVHSALKHANILDLIDSVEDQEGIPSRNIPPAFYIILDYAVGGDLFDQLGTPLVIPVGIPDVGLCGDDEVIHFYFRQLMSGLVNAESSGNDFLALLSLQGRSSSRFETRKPSNGRGNLLISDFGLCSVYKHNGKERLLTEVCGSAPYAAPELALCRPYHGPAIDLWSAGIILYVLLVGNTPWDNPTMESPEFASYVKGVIWSMDPWCRIQPELKALLKELMDVDPEMRITMAQLVKNPWFRMKNPLMNAEGLARSGANLAVRLATQRGELESQAEEVKKLASELASAPPAEGHSDRDGLNVPLSQEITQSQLGARFKNDITMNPTQPFSCTVRLFTADPVLASQKMQHANLSTMFISESPIEELIQAFTQSLDILGVKYVVKPLNPATDSENDNSSGVKITVSFIDNRKQKLMGSLRIEPVMPIEGVAGLSNGHDNMELDDTDRESKSKWGVVFKRRKGDVLQWKKKYEELVGLLPPGLMVSNST</sequence>
<dbReference type="GO" id="GO:0004674">
    <property type="term" value="F:protein serine/threonine kinase activity"/>
    <property type="evidence" value="ECO:0007669"/>
    <property type="project" value="UniProtKB-KW"/>
</dbReference>
<keyword evidence="3" id="KW-0808">Transferase</keyword>
<evidence type="ECO:0000256" key="3">
    <source>
        <dbReference type="ARBA" id="ARBA00022679"/>
    </source>
</evidence>
<evidence type="ECO:0000313" key="11">
    <source>
        <dbReference type="Proteomes" id="UP000037035"/>
    </source>
</evidence>
<keyword evidence="2" id="KW-0723">Serine/threonine-protein kinase</keyword>